<organism evidence="8 9">
    <name type="scientific">Prosthecochloris ethylica</name>
    <dbReference type="NCBI Taxonomy" id="2743976"/>
    <lineage>
        <taxon>Bacteria</taxon>
        <taxon>Pseudomonadati</taxon>
        <taxon>Chlorobiota</taxon>
        <taxon>Chlorobiia</taxon>
        <taxon>Chlorobiales</taxon>
        <taxon>Chlorobiaceae</taxon>
        <taxon>Prosthecochloris</taxon>
    </lineage>
</organism>
<dbReference type="PANTHER" id="PTHR42745:SF1">
    <property type="entry name" value="ARABINOSE 5-PHOSPHATE ISOMERASE KDSD"/>
    <property type="match status" value="1"/>
</dbReference>
<protein>
    <submittedName>
        <fullName evidence="8">KpsF/GutQ family sugar-phosphate isomerase</fullName>
    </submittedName>
</protein>
<dbReference type="InterPro" id="IPR035474">
    <property type="entry name" value="SIS_Kpsf"/>
</dbReference>
<dbReference type="PIRSF" id="PIRSF004692">
    <property type="entry name" value="KdsD_KpsF"/>
    <property type="match status" value="1"/>
</dbReference>
<keyword evidence="3 5" id="KW-0129">CBS domain</keyword>
<dbReference type="InterPro" id="IPR046342">
    <property type="entry name" value="CBS_dom_sf"/>
</dbReference>
<evidence type="ECO:0000256" key="2">
    <source>
        <dbReference type="ARBA" id="ARBA00022737"/>
    </source>
</evidence>
<feature type="domain" description="SIS" evidence="7">
    <location>
        <begin position="38"/>
        <end position="181"/>
    </location>
</feature>
<dbReference type="SMART" id="SM00116">
    <property type="entry name" value="CBS"/>
    <property type="match status" value="2"/>
</dbReference>
<dbReference type="PROSITE" id="PS51464">
    <property type="entry name" value="SIS"/>
    <property type="match status" value="1"/>
</dbReference>
<evidence type="ECO:0000256" key="5">
    <source>
        <dbReference type="PROSITE-ProRule" id="PRU00703"/>
    </source>
</evidence>
<dbReference type="SUPFAM" id="SSF53697">
    <property type="entry name" value="SIS domain"/>
    <property type="match status" value="1"/>
</dbReference>
<dbReference type="Gene3D" id="3.40.50.10490">
    <property type="entry name" value="Glucose-6-phosphate isomerase like protein, domain 1"/>
    <property type="match status" value="1"/>
</dbReference>
<dbReference type="PROSITE" id="PS51371">
    <property type="entry name" value="CBS"/>
    <property type="match status" value="2"/>
</dbReference>
<evidence type="ECO:0000256" key="3">
    <source>
        <dbReference type="ARBA" id="ARBA00023122"/>
    </source>
</evidence>
<comment type="caution">
    <text evidence="8">The sequence shown here is derived from an EMBL/GenBank/DDBJ whole genome shotgun (WGS) entry which is preliminary data.</text>
</comment>
<name>A0ABR9XUX2_9CHLB</name>
<accession>A0ABR9XUX2</accession>
<dbReference type="NCBIfam" id="TIGR00393">
    <property type="entry name" value="kpsF"/>
    <property type="match status" value="1"/>
</dbReference>
<evidence type="ECO:0000256" key="1">
    <source>
        <dbReference type="ARBA" id="ARBA00008165"/>
    </source>
</evidence>
<dbReference type="Pfam" id="PF00571">
    <property type="entry name" value="CBS"/>
    <property type="match status" value="2"/>
</dbReference>
<dbReference type="RefSeq" id="WP_175187247.1">
    <property type="nucleotide sequence ID" value="NZ_JABVZQ010000006.1"/>
</dbReference>
<feature type="domain" description="CBS" evidence="6">
    <location>
        <begin position="207"/>
        <end position="265"/>
    </location>
</feature>
<evidence type="ECO:0000259" key="7">
    <source>
        <dbReference type="PROSITE" id="PS51464"/>
    </source>
</evidence>
<dbReference type="Pfam" id="PF01380">
    <property type="entry name" value="SIS"/>
    <property type="match status" value="1"/>
</dbReference>
<keyword evidence="8" id="KW-0413">Isomerase</keyword>
<reference evidence="8 9" key="1">
    <citation type="journal article" date="2020" name="Microorganisms">
        <title>Simultaneous Genome Sequencing of Prosthecochloris ethylica and Desulfuromonas acetoxidans within a Syntrophic Mixture Reveals Unique Pili and Protein Interactions.</title>
        <authorList>
            <person name="Kyndt J.A."/>
            <person name="Van Beeumen J.J."/>
            <person name="Meyer T.E."/>
        </authorList>
    </citation>
    <scope>NUCLEOTIDE SEQUENCE [LARGE SCALE GENOMIC DNA]</scope>
    <source>
        <strain evidence="8 9">N3</strain>
    </source>
</reference>
<sequence>MSPSSSEHLIATGRKILEQEASALQSAALVLDSNFSRAVTTICNCNGKVIVSGMGKSGIIGQKIAATLSSTGTTALFMHPAEAAHGDLGVVSPGDVVICLSKSGMTEELNFIIPPLRHIGVIIIAVVGNKRSFLAEKSDLVLDVGSGPEACPFDLAPTTSTTAMLAMGDALAMTVMREKQFTPNDFALTHPKGALGRQLTMKVSDLMISGSGIPMVRQNAPVTELILEMTSKRLGVSAVVDSSGVLKGIVTDGDLRRHIQEGTAFLDRKATDIMTPSPKTVSPGTLAKTCLELLETFRISQLLVCDKDNRPVGIIHIHDIVTQGL</sequence>
<feature type="domain" description="CBS" evidence="6">
    <location>
        <begin position="274"/>
        <end position="325"/>
    </location>
</feature>
<gene>
    <name evidence="8" type="ORF">INT08_10060</name>
</gene>
<dbReference type="InterPro" id="IPR000644">
    <property type="entry name" value="CBS_dom"/>
</dbReference>
<dbReference type="InterPro" id="IPR004800">
    <property type="entry name" value="KdsD/KpsF-type"/>
</dbReference>
<keyword evidence="2" id="KW-0677">Repeat</keyword>
<dbReference type="InterPro" id="IPR050986">
    <property type="entry name" value="GutQ/KpsF_isomerases"/>
</dbReference>
<dbReference type="InterPro" id="IPR046348">
    <property type="entry name" value="SIS_dom_sf"/>
</dbReference>
<evidence type="ECO:0000259" key="6">
    <source>
        <dbReference type="PROSITE" id="PS51371"/>
    </source>
</evidence>
<dbReference type="Proteomes" id="UP000619838">
    <property type="component" value="Unassembled WGS sequence"/>
</dbReference>
<keyword evidence="9" id="KW-1185">Reference proteome</keyword>
<dbReference type="Gene3D" id="3.10.580.10">
    <property type="entry name" value="CBS-domain"/>
    <property type="match status" value="1"/>
</dbReference>
<proteinExistence type="inferred from homology"/>
<dbReference type="PANTHER" id="PTHR42745">
    <property type="match status" value="1"/>
</dbReference>
<dbReference type="GO" id="GO:0016853">
    <property type="term" value="F:isomerase activity"/>
    <property type="evidence" value="ECO:0007669"/>
    <property type="project" value="UniProtKB-KW"/>
</dbReference>
<dbReference type="EMBL" id="JADGII010000024">
    <property type="protein sequence ID" value="MBF0637511.1"/>
    <property type="molecule type" value="Genomic_DNA"/>
</dbReference>
<evidence type="ECO:0000313" key="8">
    <source>
        <dbReference type="EMBL" id="MBF0637511.1"/>
    </source>
</evidence>
<dbReference type="CDD" id="cd04604">
    <property type="entry name" value="CBS_pair_SIS_assoc"/>
    <property type="match status" value="1"/>
</dbReference>
<dbReference type="InterPro" id="IPR001347">
    <property type="entry name" value="SIS_dom"/>
</dbReference>
<comment type="similarity">
    <text evidence="1 4">Belongs to the SIS family. GutQ/KpsF subfamily.</text>
</comment>
<dbReference type="CDD" id="cd05014">
    <property type="entry name" value="SIS_Kpsf"/>
    <property type="match status" value="1"/>
</dbReference>
<evidence type="ECO:0000256" key="4">
    <source>
        <dbReference type="PIRNR" id="PIRNR004692"/>
    </source>
</evidence>
<evidence type="ECO:0000313" key="9">
    <source>
        <dbReference type="Proteomes" id="UP000619838"/>
    </source>
</evidence>